<evidence type="ECO:0000313" key="7">
    <source>
        <dbReference type="Proteomes" id="UP000012063"/>
    </source>
</evidence>
<feature type="signal peptide" evidence="4">
    <location>
        <begin position="1"/>
        <end position="25"/>
    </location>
</feature>
<gene>
    <name evidence="6" type="ORF">HSACCH_00782</name>
</gene>
<dbReference type="RefSeq" id="WP_005488001.1">
    <property type="nucleotide sequence ID" value="NZ_CAUI01000005.1"/>
</dbReference>
<evidence type="ECO:0000256" key="1">
    <source>
        <dbReference type="ARBA" id="ARBA00004196"/>
    </source>
</evidence>
<dbReference type="Proteomes" id="UP000012063">
    <property type="component" value="Unassembled WGS sequence"/>
</dbReference>
<comment type="caution">
    <text evidence="6">The sequence shown here is derived from an EMBL/GenBank/DDBJ whole genome shotgun (WGS) entry which is preliminary data.</text>
</comment>
<dbReference type="AlphaFoldDB" id="M5DYG3"/>
<keyword evidence="3 4" id="KW-0732">Signal</keyword>
<dbReference type="InterPro" id="IPR028082">
    <property type="entry name" value="Peripla_BP_I"/>
</dbReference>
<proteinExistence type="inferred from homology"/>
<dbReference type="eggNOG" id="COG1879">
    <property type="taxonomic scope" value="Bacteria"/>
</dbReference>
<dbReference type="PANTHER" id="PTHR46847">
    <property type="entry name" value="D-ALLOSE-BINDING PERIPLASMIC PROTEIN-RELATED"/>
    <property type="match status" value="1"/>
</dbReference>
<dbReference type="CDD" id="cd01536">
    <property type="entry name" value="PBP1_ABC_sugar_binding-like"/>
    <property type="match status" value="1"/>
</dbReference>
<feature type="domain" description="Periplasmic binding protein" evidence="5">
    <location>
        <begin position="31"/>
        <end position="292"/>
    </location>
</feature>
<protein>
    <submittedName>
        <fullName evidence="6">Ribose ABC transport system, periplasmic ribose-binding protein RbsB (TC 3.A.1.2.1)</fullName>
    </submittedName>
</protein>
<dbReference type="Pfam" id="PF13407">
    <property type="entry name" value="Peripla_BP_4"/>
    <property type="match status" value="1"/>
</dbReference>
<dbReference type="InParanoid" id="M5DYG3"/>
<evidence type="ECO:0000313" key="6">
    <source>
        <dbReference type="EMBL" id="CCU78642.1"/>
    </source>
</evidence>
<dbReference type="PANTHER" id="PTHR46847:SF1">
    <property type="entry name" value="D-ALLOSE-BINDING PERIPLASMIC PROTEIN-RELATED"/>
    <property type="match status" value="1"/>
</dbReference>
<dbReference type="EMBL" id="CAUI01000005">
    <property type="protein sequence ID" value="CCU78642.1"/>
    <property type="molecule type" value="Genomic_DNA"/>
</dbReference>
<name>M5DYG3_9FIRM</name>
<dbReference type="InterPro" id="IPR025997">
    <property type="entry name" value="SBP_2_dom"/>
</dbReference>
<comment type="similarity">
    <text evidence="2">Belongs to the bacterial solute-binding protein 2 family.</text>
</comment>
<dbReference type="SUPFAM" id="SSF53822">
    <property type="entry name" value="Periplasmic binding protein-like I"/>
    <property type="match status" value="1"/>
</dbReference>
<comment type="subcellular location">
    <subcellularLocation>
        <location evidence="1">Cell envelope</location>
    </subcellularLocation>
</comment>
<keyword evidence="7" id="KW-1185">Reference proteome</keyword>
<dbReference type="STRING" id="1293054.HSACCH_00782"/>
<dbReference type="OrthoDB" id="9800520at2"/>
<evidence type="ECO:0000259" key="5">
    <source>
        <dbReference type="Pfam" id="PF13407"/>
    </source>
</evidence>
<dbReference type="Gene3D" id="3.40.50.2300">
    <property type="match status" value="2"/>
</dbReference>
<dbReference type="GO" id="GO:0030313">
    <property type="term" value="C:cell envelope"/>
    <property type="evidence" value="ECO:0007669"/>
    <property type="project" value="UniProtKB-SubCell"/>
</dbReference>
<accession>M5DYG3</accession>
<feature type="chain" id="PRO_5004065762" evidence="4">
    <location>
        <begin position="26"/>
        <end position="323"/>
    </location>
</feature>
<reference evidence="7" key="1">
    <citation type="journal article" date="2013" name="Genome Announc.">
        <title>Genome Sequence of Halanaerobium saccharolyticum subsp. saccharolyticum Strain DSM 6643T, a Halophilic Hydrogen-Producing Bacterium.</title>
        <authorList>
            <person name="Kivisto A."/>
            <person name="Larjo A."/>
            <person name="Ciranna A."/>
            <person name="Santala V."/>
            <person name="Roos C."/>
            <person name="Karp M."/>
        </authorList>
    </citation>
    <scope>NUCLEOTIDE SEQUENCE [LARGE SCALE GENOMIC DNA]</scope>
    <source>
        <strain evidence="7">DSM 6643</strain>
    </source>
</reference>
<evidence type="ECO:0000256" key="4">
    <source>
        <dbReference type="SAM" id="SignalP"/>
    </source>
</evidence>
<evidence type="ECO:0000256" key="2">
    <source>
        <dbReference type="ARBA" id="ARBA00007639"/>
    </source>
</evidence>
<sequence length="323" mass="34770">MLKMQKLLVISMVALLLISFSFAVAAQEINIGLIPMTLSNEYFIALINGAEQRAELYDVELTVQGPQTHADALAQLEQMENMISRGVDAIVIVPSSSEALAPALLKAEEAGIPVINLDTKFNQETLANAGVSPIPFIGTDNYVGALDAGKLALELLDGEGQVAILEGISGQQNTYDRKNGFIDGMENKLDVVATQTADWEVEKGYNAAQNIMQANPELDLIFGSNDGMAIGAYRAILEAGKEDEIFVIGYDAVPAALESVKEGELYATIAQFPAEMGKRGIDAAMQIINGEQIALKDSESTVTTPITQENVEAMMNYLDNYID</sequence>
<organism evidence="6 7">
    <name type="scientific">Halanaerobium saccharolyticum subsp. saccharolyticum DSM 6643</name>
    <dbReference type="NCBI Taxonomy" id="1293054"/>
    <lineage>
        <taxon>Bacteria</taxon>
        <taxon>Bacillati</taxon>
        <taxon>Bacillota</taxon>
        <taxon>Clostridia</taxon>
        <taxon>Halanaerobiales</taxon>
        <taxon>Halanaerobiaceae</taxon>
        <taxon>Halanaerobium</taxon>
    </lineage>
</organism>
<evidence type="ECO:0000256" key="3">
    <source>
        <dbReference type="ARBA" id="ARBA00022729"/>
    </source>
</evidence>
<dbReference type="GO" id="GO:0030246">
    <property type="term" value="F:carbohydrate binding"/>
    <property type="evidence" value="ECO:0007669"/>
    <property type="project" value="UniProtKB-ARBA"/>
</dbReference>